<feature type="domain" description="YCII-related" evidence="2">
    <location>
        <begin position="6"/>
        <end position="98"/>
    </location>
</feature>
<dbReference type="OrthoDB" id="9807535at2"/>
<dbReference type="Proteomes" id="UP000078389">
    <property type="component" value="Unassembled WGS sequence"/>
</dbReference>
<reference evidence="3 4" key="1">
    <citation type="submission" date="2016-03" db="EMBL/GenBank/DDBJ databases">
        <title>Genome sequencing of Devosia sp. S37.</title>
        <authorList>
            <person name="Mohd Nor M."/>
        </authorList>
    </citation>
    <scope>NUCLEOTIDE SEQUENCE [LARGE SCALE GENOMIC DNA]</scope>
    <source>
        <strain evidence="3 4">S37</strain>
    </source>
</reference>
<evidence type="ECO:0000256" key="1">
    <source>
        <dbReference type="ARBA" id="ARBA00007689"/>
    </source>
</evidence>
<evidence type="ECO:0000259" key="2">
    <source>
        <dbReference type="Pfam" id="PF03795"/>
    </source>
</evidence>
<dbReference type="STRING" id="1770058.A3840_07025"/>
<comment type="caution">
    <text evidence="3">The sequence shown here is derived from an EMBL/GenBank/DDBJ whole genome shotgun (WGS) entry which is preliminary data.</text>
</comment>
<dbReference type="EMBL" id="LVVY01000072">
    <property type="protein sequence ID" value="OAM78243.1"/>
    <property type="molecule type" value="Genomic_DNA"/>
</dbReference>
<dbReference type="PANTHER" id="PTHR35174:SF3">
    <property type="entry name" value="BLL7171 PROTEIN"/>
    <property type="match status" value="1"/>
</dbReference>
<dbReference type="PANTHER" id="PTHR35174">
    <property type="entry name" value="BLL7171 PROTEIN-RELATED"/>
    <property type="match status" value="1"/>
</dbReference>
<dbReference type="InterPro" id="IPR005545">
    <property type="entry name" value="YCII"/>
</dbReference>
<gene>
    <name evidence="3" type="ORF">A3840_07025</name>
</gene>
<evidence type="ECO:0000313" key="4">
    <source>
        <dbReference type="Proteomes" id="UP000078389"/>
    </source>
</evidence>
<evidence type="ECO:0000313" key="3">
    <source>
        <dbReference type="EMBL" id="OAM78243.1"/>
    </source>
</evidence>
<proteinExistence type="inferred from homology"/>
<comment type="similarity">
    <text evidence="1">Belongs to the YciI family.</text>
</comment>
<name>A0A178HZK2_9HYPH</name>
<keyword evidence="4" id="KW-1185">Reference proteome</keyword>
<dbReference type="Gene3D" id="3.30.70.1060">
    <property type="entry name" value="Dimeric alpha+beta barrel"/>
    <property type="match status" value="1"/>
</dbReference>
<organism evidence="3 4">
    <name type="scientific">Devosia elaeis</name>
    <dbReference type="NCBI Taxonomy" id="1770058"/>
    <lineage>
        <taxon>Bacteria</taxon>
        <taxon>Pseudomonadati</taxon>
        <taxon>Pseudomonadota</taxon>
        <taxon>Alphaproteobacteria</taxon>
        <taxon>Hyphomicrobiales</taxon>
        <taxon>Devosiaceae</taxon>
        <taxon>Devosia</taxon>
    </lineage>
</organism>
<dbReference type="AlphaFoldDB" id="A0A178HZK2"/>
<dbReference type="SUPFAM" id="SSF54909">
    <property type="entry name" value="Dimeric alpha+beta barrel"/>
    <property type="match status" value="1"/>
</dbReference>
<sequence>MTQYLVAIHLPDDYDSSREEQAMIDDIDALNDDMVAAGIRVFVGGLRPARSAMSLRTEPDGNVIVTDGPYIESKEHVGGFWVLELASQEEALAWGRKAAIACRAPVEVRAFN</sequence>
<dbReference type="InterPro" id="IPR011008">
    <property type="entry name" value="Dimeric_a/b-barrel"/>
</dbReference>
<dbReference type="RefSeq" id="WP_067453969.1">
    <property type="nucleotide sequence ID" value="NZ_LVVY01000072.1"/>
</dbReference>
<accession>A0A178HZK2</accession>
<protein>
    <recommendedName>
        <fullName evidence="2">YCII-related domain-containing protein</fullName>
    </recommendedName>
</protein>
<dbReference type="Pfam" id="PF03795">
    <property type="entry name" value="YCII"/>
    <property type="match status" value="1"/>
</dbReference>